<keyword evidence="13" id="KW-1185">Reference proteome</keyword>
<dbReference type="RefSeq" id="WP_310306192.1">
    <property type="nucleotide sequence ID" value="NZ_BAAAPS010000006.1"/>
</dbReference>
<evidence type="ECO:0000256" key="4">
    <source>
        <dbReference type="ARBA" id="ARBA00008426"/>
    </source>
</evidence>
<gene>
    <name evidence="11" type="primary">tal</name>
    <name evidence="12" type="ORF">J2S63_004044</name>
</gene>
<dbReference type="InterPro" id="IPR004732">
    <property type="entry name" value="Transaldolase_2"/>
</dbReference>
<dbReference type="PANTHER" id="PTHR10683:SF31">
    <property type="entry name" value="TRANSALDOLASE"/>
    <property type="match status" value="1"/>
</dbReference>
<dbReference type="EC" id="2.2.1.2" evidence="5 11"/>
<evidence type="ECO:0000256" key="1">
    <source>
        <dbReference type="ARBA" id="ARBA00003518"/>
    </source>
</evidence>
<organism evidence="12 13">
    <name type="scientific">Nocardioides marmoribigeumensis</name>
    <dbReference type="NCBI Taxonomy" id="433649"/>
    <lineage>
        <taxon>Bacteria</taxon>
        <taxon>Bacillati</taxon>
        <taxon>Actinomycetota</taxon>
        <taxon>Actinomycetes</taxon>
        <taxon>Propionibacteriales</taxon>
        <taxon>Nocardioidaceae</taxon>
        <taxon>Nocardioides</taxon>
    </lineage>
</organism>
<comment type="similarity">
    <text evidence="4 11">Belongs to the transaldolase family. Type 2 subfamily.</text>
</comment>
<accession>A0ABU2C1E6</accession>
<comment type="function">
    <text evidence="1 11">Transaldolase is important for the balance of metabolites in the pentose-phosphate pathway.</text>
</comment>
<name>A0ABU2C1E6_9ACTN</name>
<evidence type="ECO:0000256" key="9">
    <source>
        <dbReference type="ARBA" id="ARBA00023270"/>
    </source>
</evidence>
<evidence type="ECO:0000256" key="8">
    <source>
        <dbReference type="ARBA" id="ARBA00023126"/>
    </source>
</evidence>
<dbReference type="InterPro" id="IPR001585">
    <property type="entry name" value="TAL/FSA"/>
</dbReference>
<dbReference type="Pfam" id="PF00923">
    <property type="entry name" value="TAL_FSA"/>
    <property type="match status" value="1"/>
</dbReference>
<evidence type="ECO:0000256" key="6">
    <source>
        <dbReference type="ARBA" id="ARBA00022490"/>
    </source>
</evidence>
<evidence type="ECO:0000256" key="2">
    <source>
        <dbReference type="ARBA" id="ARBA00004496"/>
    </source>
</evidence>
<comment type="catalytic activity">
    <reaction evidence="10 11">
        <text>D-sedoheptulose 7-phosphate + D-glyceraldehyde 3-phosphate = D-erythrose 4-phosphate + beta-D-fructose 6-phosphate</text>
        <dbReference type="Rhea" id="RHEA:17053"/>
        <dbReference type="ChEBI" id="CHEBI:16897"/>
        <dbReference type="ChEBI" id="CHEBI:57483"/>
        <dbReference type="ChEBI" id="CHEBI:57634"/>
        <dbReference type="ChEBI" id="CHEBI:59776"/>
        <dbReference type="EC" id="2.2.1.2"/>
    </reaction>
</comment>
<dbReference type="InterPro" id="IPR018225">
    <property type="entry name" value="Transaldolase_AS"/>
</dbReference>
<proteinExistence type="inferred from homology"/>
<dbReference type="PROSITE" id="PS01054">
    <property type="entry name" value="TRANSALDOLASE_1"/>
    <property type="match status" value="1"/>
</dbReference>
<evidence type="ECO:0000256" key="3">
    <source>
        <dbReference type="ARBA" id="ARBA00004857"/>
    </source>
</evidence>
<feature type="active site" description="Schiff-base intermediate with substrate" evidence="11">
    <location>
        <position position="150"/>
    </location>
</feature>
<dbReference type="InterPro" id="IPR013785">
    <property type="entry name" value="Aldolase_TIM"/>
</dbReference>
<protein>
    <recommendedName>
        <fullName evidence="5 11">Transaldolase</fullName>
        <ecNumber evidence="5 11">2.2.1.2</ecNumber>
    </recommendedName>
</protein>
<dbReference type="GO" id="GO:0004801">
    <property type="term" value="F:transaldolase activity"/>
    <property type="evidence" value="ECO:0007669"/>
    <property type="project" value="UniProtKB-EC"/>
</dbReference>
<keyword evidence="7 11" id="KW-0808">Transferase</keyword>
<evidence type="ECO:0000256" key="5">
    <source>
        <dbReference type="ARBA" id="ARBA00013151"/>
    </source>
</evidence>
<dbReference type="NCBIfam" id="TIGR00876">
    <property type="entry name" value="tal_mycobact"/>
    <property type="match status" value="1"/>
</dbReference>
<evidence type="ECO:0000313" key="13">
    <source>
        <dbReference type="Proteomes" id="UP001183648"/>
    </source>
</evidence>
<dbReference type="HAMAP" id="MF_00493">
    <property type="entry name" value="Transaldolase_2"/>
    <property type="match status" value="1"/>
</dbReference>
<keyword evidence="6 11" id="KW-0963">Cytoplasm</keyword>
<evidence type="ECO:0000256" key="7">
    <source>
        <dbReference type="ARBA" id="ARBA00022679"/>
    </source>
</evidence>
<dbReference type="SUPFAM" id="SSF51569">
    <property type="entry name" value="Aldolase"/>
    <property type="match status" value="1"/>
</dbReference>
<evidence type="ECO:0000313" key="12">
    <source>
        <dbReference type="EMBL" id="MDR7364491.1"/>
    </source>
</evidence>
<evidence type="ECO:0000256" key="10">
    <source>
        <dbReference type="ARBA" id="ARBA00048810"/>
    </source>
</evidence>
<dbReference type="Gene3D" id="3.20.20.70">
    <property type="entry name" value="Aldolase class I"/>
    <property type="match status" value="1"/>
</dbReference>
<dbReference type="NCBIfam" id="NF002881">
    <property type="entry name" value="PRK03343.1"/>
    <property type="match status" value="1"/>
</dbReference>
<evidence type="ECO:0000256" key="11">
    <source>
        <dbReference type="HAMAP-Rule" id="MF_00493"/>
    </source>
</evidence>
<dbReference type="EMBL" id="JAVDYG010000001">
    <property type="protein sequence ID" value="MDR7364491.1"/>
    <property type="molecule type" value="Genomic_DNA"/>
</dbReference>
<comment type="subcellular location">
    <subcellularLocation>
        <location evidence="2 11">Cytoplasm</location>
    </subcellularLocation>
</comment>
<reference evidence="12 13" key="1">
    <citation type="submission" date="2023-07" db="EMBL/GenBank/DDBJ databases">
        <title>Sequencing the genomes of 1000 actinobacteria strains.</title>
        <authorList>
            <person name="Klenk H.-P."/>
        </authorList>
    </citation>
    <scope>NUCLEOTIDE SEQUENCE [LARGE SCALE GENOMIC DNA]</scope>
    <source>
        <strain evidence="12 13">DSM 19426</strain>
    </source>
</reference>
<keyword evidence="8 11" id="KW-0570">Pentose shunt</keyword>
<comment type="pathway">
    <text evidence="3 11">Carbohydrate degradation; pentose phosphate pathway; D-glyceraldehyde 3-phosphate and beta-D-fructose 6-phosphate from D-ribose 5-phosphate and D-xylulose 5-phosphate (non-oxidative stage): step 2/3.</text>
</comment>
<dbReference type="Proteomes" id="UP001183648">
    <property type="component" value="Unassembled WGS sequence"/>
</dbReference>
<dbReference type="PANTHER" id="PTHR10683">
    <property type="entry name" value="TRANSALDOLASE"/>
    <property type="match status" value="1"/>
</dbReference>
<dbReference type="PIRSF" id="PIRSF036915">
    <property type="entry name" value="Trnald_Bac_Plnt"/>
    <property type="match status" value="1"/>
</dbReference>
<dbReference type="CDD" id="cd00955">
    <property type="entry name" value="Transaldolase_like"/>
    <property type="match status" value="1"/>
</dbReference>
<sequence>MTSQNDQTTSGSDRLGALSDAGVSIWLDDLSRERLETGNLAELMRDKHVVGVTTNPSIFASALAEGERYDDQVAGLTRGGAGVDDVITEVTTDDVRNACDVMREVFDRTDGVDGRVSIEVAPGLAFDTEATIEQATQLWRKVDRPNLFIKIPATTEGLPAITATLGEGISVNVTLIFGLARYDEVMDAYLAGLEQARSQGIDLSTIHSVASFFVSRVDSEIDKRLEAIGGDDALALRGRAAVANARLAYERFEQVFASDRFAALAEHGARPQRPLWASTGVKNEDYSDTLYVAELVTSGTVNTMPEKTMNAFADHGEVRGDTVRGSYADAHDVMAGLEKVGVDYDDVIATLEQEGVDKFVASWDELVETVKGQMDASREDSDS</sequence>
<comment type="caution">
    <text evidence="12">The sequence shown here is derived from an EMBL/GenBank/DDBJ whole genome shotgun (WGS) entry which is preliminary data.</text>
</comment>
<keyword evidence="9 11" id="KW-0704">Schiff base</keyword>